<dbReference type="Proteomes" id="UP001206925">
    <property type="component" value="Unassembled WGS sequence"/>
</dbReference>
<name>A0AAD5CA88_AMBAR</name>
<dbReference type="AlphaFoldDB" id="A0AAD5CA88"/>
<proteinExistence type="predicted"/>
<evidence type="ECO:0000313" key="2">
    <source>
        <dbReference type="EMBL" id="KAI7736939.1"/>
    </source>
</evidence>
<comment type="caution">
    <text evidence="2">The sequence shown here is derived from an EMBL/GenBank/DDBJ whole genome shotgun (WGS) entry which is preliminary data.</text>
</comment>
<gene>
    <name evidence="2" type="ORF">M8C21_002939</name>
</gene>
<feature type="non-terminal residue" evidence="2">
    <location>
        <position position="163"/>
    </location>
</feature>
<dbReference type="EMBL" id="JAMZMK010009160">
    <property type="protein sequence ID" value="KAI7736939.1"/>
    <property type="molecule type" value="Genomic_DNA"/>
</dbReference>
<protein>
    <recommendedName>
        <fullName evidence="4">Oxidoreductase-like domain-containing protein</fullName>
    </recommendedName>
</protein>
<accession>A0AAD5CA88</accession>
<dbReference type="InterPro" id="IPR039251">
    <property type="entry name" value="OXLD1"/>
</dbReference>
<organism evidence="2 3">
    <name type="scientific">Ambrosia artemisiifolia</name>
    <name type="common">Common ragweed</name>
    <dbReference type="NCBI Taxonomy" id="4212"/>
    <lineage>
        <taxon>Eukaryota</taxon>
        <taxon>Viridiplantae</taxon>
        <taxon>Streptophyta</taxon>
        <taxon>Embryophyta</taxon>
        <taxon>Tracheophyta</taxon>
        <taxon>Spermatophyta</taxon>
        <taxon>Magnoliopsida</taxon>
        <taxon>eudicotyledons</taxon>
        <taxon>Gunneridae</taxon>
        <taxon>Pentapetalae</taxon>
        <taxon>asterids</taxon>
        <taxon>campanulids</taxon>
        <taxon>Asterales</taxon>
        <taxon>Asteraceae</taxon>
        <taxon>Asteroideae</taxon>
        <taxon>Heliantheae alliance</taxon>
        <taxon>Heliantheae</taxon>
        <taxon>Ambrosia</taxon>
    </lineage>
</organism>
<evidence type="ECO:0000313" key="3">
    <source>
        <dbReference type="Proteomes" id="UP001206925"/>
    </source>
</evidence>
<feature type="compositionally biased region" description="Basic and acidic residues" evidence="1">
    <location>
        <begin position="121"/>
        <end position="138"/>
    </location>
</feature>
<sequence length="163" mass="18728">FEITFVKTQQVEGKSCNFLCYPSIRTHPIGQQSSMEASTRYPLFQHPSPPQRHHNHHHRRLIFRHHGGVCHQSTMRFQNLQRLTTTININPIRCSLTNTNYLNFRFDSNLNNAMDDVEAKNKINSDVDKDAEETKKSPEIPSPPEKPLAGDCCGSGCVREKRK</sequence>
<dbReference type="PANTHER" id="PTHR21193">
    <property type="entry name" value="OXIDOREDUCTASE-LIKE DOMAIN-CONTAINING PROTEIN 1"/>
    <property type="match status" value="1"/>
</dbReference>
<evidence type="ECO:0000256" key="1">
    <source>
        <dbReference type="SAM" id="MobiDB-lite"/>
    </source>
</evidence>
<evidence type="ECO:0008006" key="4">
    <source>
        <dbReference type="Google" id="ProtNLM"/>
    </source>
</evidence>
<keyword evidence="3" id="KW-1185">Reference proteome</keyword>
<feature type="region of interest" description="Disordered" evidence="1">
    <location>
        <begin position="121"/>
        <end position="163"/>
    </location>
</feature>
<reference evidence="2" key="1">
    <citation type="submission" date="2022-06" db="EMBL/GenBank/DDBJ databases">
        <title>Uncovering the hologenomic basis of an extraordinary plant invasion.</title>
        <authorList>
            <person name="Bieker V.C."/>
            <person name="Martin M.D."/>
            <person name="Gilbert T."/>
            <person name="Hodgins K."/>
            <person name="Battlay P."/>
            <person name="Petersen B."/>
            <person name="Wilson J."/>
        </authorList>
    </citation>
    <scope>NUCLEOTIDE SEQUENCE</scope>
    <source>
        <strain evidence="2">AA19_3_7</strain>
        <tissue evidence="2">Leaf</tissue>
    </source>
</reference>
<dbReference type="PANTHER" id="PTHR21193:SF3">
    <property type="entry name" value="OXIDOREDUCTASE-LIKE DOMAIN-CONTAINING PROTEIN 1"/>
    <property type="match status" value="1"/>
</dbReference>